<keyword evidence="5 7" id="KW-0234">DNA repair</keyword>
<dbReference type="Proteomes" id="UP000183967">
    <property type="component" value="Unassembled WGS sequence"/>
</dbReference>
<feature type="domain" description="DNA replication/recombination mediator RecO N-terminal" evidence="8">
    <location>
        <begin position="1"/>
        <end position="78"/>
    </location>
</feature>
<keyword evidence="10" id="KW-1185">Reference proteome</keyword>
<protein>
    <recommendedName>
        <fullName evidence="2 7">DNA repair protein RecO</fullName>
    </recommendedName>
    <alternativeName>
        <fullName evidence="6 7">Recombination protein O</fullName>
    </alternativeName>
</protein>
<proteinExistence type="inferred from homology"/>
<dbReference type="Gene3D" id="2.40.50.140">
    <property type="entry name" value="Nucleic acid-binding proteins"/>
    <property type="match status" value="1"/>
</dbReference>
<dbReference type="SUPFAM" id="SSF50249">
    <property type="entry name" value="Nucleic acid-binding proteins"/>
    <property type="match status" value="1"/>
</dbReference>
<dbReference type="GO" id="GO:0043590">
    <property type="term" value="C:bacterial nucleoid"/>
    <property type="evidence" value="ECO:0007669"/>
    <property type="project" value="TreeGrafter"/>
</dbReference>
<accession>A0A1M5S8C4</accession>
<dbReference type="PANTHER" id="PTHR33991">
    <property type="entry name" value="DNA REPAIR PROTEIN RECO"/>
    <property type="match status" value="1"/>
</dbReference>
<evidence type="ECO:0000256" key="1">
    <source>
        <dbReference type="ARBA" id="ARBA00007452"/>
    </source>
</evidence>
<dbReference type="GO" id="GO:0006310">
    <property type="term" value="P:DNA recombination"/>
    <property type="evidence" value="ECO:0007669"/>
    <property type="project" value="UniProtKB-UniRule"/>
</dbReference>
<dbReference type="SUPFAM" id="SSF57863">
    <property type="entry name" value="ArfGap/RecO-like zinc finger"/>
    <property type="match status" value="1"/>
</dbReference>
<dbReference type="Pfam" id="PF11967">
    <property type="entry name" value="RecO_N"/>
    <property type="match status" value="1"/>
</dbReference>
<comment type="similarity">
    <text evidence="1 7">Belongs to the RecO family.</text>
</comment>
<dbReference type="AlphaFoldDB" id="A0A1M5S8C4"/>
<evidence type="ECO:0000256" key="4">
    <source>
        <dbReference type="ARBA" id="ARBA00023172"/>
    </source>
</evidence>
<keyword evidence="4 7" id="KW-0233">DNA recombination</keyword>
<dbReference type="Pfam" id="PF02565">
    <property type="entry name" value="RecO_C"/>
    <property type="match status" value="1"/>
</dbReference>
<dbReference type="NCBIfam" id="TIGR00613">
    <property type="entry name" value="reco"/>
    <property type="match status" value="1"/>
</dbReference>
<evidence type="ECO:0000256" key="5">
    <source>
        <dbReference type="ARBA" id="ARBA00023204"/>
    </source>
</evidence>
<dbReference type="PANTHER" id="PTHR33991:SF1">
    <property type="entry name" value="DNA REPAIR PROTEIN RECO"/>
    <property type="match status" value="1"/>
</dbReference>
<dbReference type="RefSeq" id="WP_073195156.1">
    <property type="nucleotide sequence ID" value="NZ_FQXO01000010.1"/>
</dbReference>
<evidence type="ECO:0000256" key="2">
    <source>
        <dbReference type="ARBA" id="ARBA00021310"/>
    </source>
</evidence>
<sequence length="248" mass="29135">MLLNFEGIVLRQIKYHEWDKILTIYTRENGKIQAIAKGARRQKSPLISCSQVFSYSRFILYKGKNFYYINSGEIVDTFYSLREDIYKLAYATYFLELVDCATFEEYPIPVLFDLLIKTLRVLENLKDNYSKLARAFELKYISFIGYKPNLKTCVLCNNEPGNNIIFSIKNGGILCEDCKQKDNEGYIISKDILKAMRFLMYTELDKLDKMIIDGNTMVKLKEIIINYLKEYTDRKSFKSLDFLNSIKE</sequence>
<dbReference type="InterPro" id="IPR022572">
    <property type="entry name" value="DNA_rep/recomb_RecO_N"/>
</dbReference>
<evidence type="ECO:0000256" key="3">
    <source>
        <dbReference type="ARBA" id="ARBA00022763"/>
    </source>
</evidence>
<evidence type="ECO:0000259" key="8">
    <source>
        <dbReference type="Pfam" id="PF11967"/>
    </source>
</evidence>
<dbReference type="HAMAP" id="MF_00201">
    <property type="entry name" value="RecO"/>
    <property type="match status" value="1"/>
</dbReference>
<evidence type="ECO:0000256" key="6">
    <source>
        <dbReference type="ARBA" id="ARBA00033409"/>
    </source>
</evidence>
<dbReference type="EMBL" id="FQXO01000010">
    <property type="protein sequence ID" value="SHH34892.1"/>
    <property type="molecule type" value="Genomic_DNA"/>
</dbReference>
<dbReference type="InterPro" id="IPR042242">
    <property type="entry name" value="RecO_C"/>
</dbReference>
<dbReference type="InterPro" id="IPR012340">
    <property type="entry name" value="NA-bd_OB-fold"/>
</dbReference>
<dbReference type="OrthoDB" id="9797083at2"/>
<name>A0A1M5S8C4_9FIRM</name>
<dbReference type="InterPro" id="IPR003717">
    <property type="entry name" value="RecO"/>
</dbReference>
<evidence type="ECO:0000313" key="9">
    <source>
        <dbReference type="EMBL" id="SHH34892.1"/>
    </source>
</evidence>
<dbReference type="InterPro" id="IPR037278">
    <property type="entry name" value="ARFGAP/RecO"/>
</dbReference>
<comment type="function">
    <text evidence="7">Involved in DNA repair and RecF pathway recombination.</text>
</comment>
<gene>
    <name evidence="7" type="primary">recO</name>
    <name evidence="9" type="ORF">SAMN02745135_00509</name>
</gene>
<evidence type="ECO:0000256" key="7">
    <source>
        <dbReference type="HAMAP-Rule" id="MF_00201"/>
    </source>
</evidence>
<dbReference type="GO" id="GO:0006302">
    <property type="term" value="P:double-strand break repair"/>
    <property type="evidence" value="ECO:0007669"/>
    <property type="project" value="TreeGrafter"/>
</dbReference>
<organism evidence="9 10">
    <name type="scientific">Caloranaerobacter azorensis DSM 13643</name>
    <dbReference type="NCBI Taxonomy" id="1121264"/>
    <lineage>
        <taxon>Bacteria</taxon>
        <taxon>Bacillati</taxon>
        <taxon>Bacillota</taxon>
        <taxon>Tissierellia</taxon>
        <taxon>Tissierellales</taxon>
        <taxon>Thermohalobacteraceae</taxon>
        <taxon>Caloranaerobacter</taxon>
    </lineage>
</organism>
<reference evidence="10" key="1">
    <citation type="submission" date="2016-11" db="EMBL/GenBank/DDBJ databases">
        <authorList>
            <person name="Varghese N."/>
            <person name="Submissions S."/>
        </authorList>
    </citation>
    <scope>NUCLEOTIDE SEQUENCE [LARGE SCALE GENOMIC DNA]</scope>
    <source>
        <strain evidence="10">DSM 13643</strain>
    </source>
</reference>
<keyword evidence="3 7" id="KW-0227">DNA damage</keyword>
<dbReference type="Gene3D" id="1.20.1440.120">
    <property type="entry name" value="Recombination protein O, C-terminal domain"/>
    <property type="match status" value="1"/>
</dbReference>
<evidence type="ECO:0000313" key="10">
    <source>
        <dbReference type="Proteomes" id="UP000183967"/>
    </source>
</evidence>